<protein>
    <submittedName>
        <fullName evidence="1">Four and a half lim domains protein 2</fullName>
    </submittedName>
</protein>
<dbReference type="OrthoDB" id="274660at2759"/>
<evidence type="ECO:0000313" key="2">
    <source>
        <dbReference type="Proteomes" id="UP000036403"/>
    </source>
</evidence>
<name>A0A0J7K7J4_LASNI</name>
<sequence>MADVDSVVYTTTERKVRKVKKTSKRRESSDQNASEITITEVDSTQNNHHAIEEYVLADDIVRQTRIASLSFLLLSCSS</sequence>
<dbReference type="Proteomes" id="UP000036403">
    <property type="component" value="Unassembled WGS sequence"/>
</dbReference>
<proteinExistence type="predicted"/>
<dbReference type="EMBL" id="LBMM01012214">
    <property type="protein sequence ID" value="KMQ86347.1"/>
    <property type="molecule type" value="Genomic_DNA"/>
</dbReference>
<keyword evidence="2" id="KW-1185">Reference proteome</keyword>
<gene>
    <name evidence="1" type="ORF">RF55_14678</name>
</gene>
<reference evidence="1 2" key="1">
    <citation type="submission" date="2015-04" db="EMBL/GenBank/DDBJ databases">
        <title>Lasius niger genome sequencing.</title>
        <authorList>
            <person name="Konorov E.A."/>
            <person name="Nikitin M.A."/>
            <person name="Kirill M.V."/>
            <person name="Chang P."/>
        </authorList>
    </citation>
    <scope>NUCLEOTIDE SEQUENCE [LARGE SCALE GENOMIC DNA]</scope>
    <source>
        <tissue evidence="1">Whole</tissue>
    </source>
</reference>
<organism evidence="1 2">
    <name type="scientific">Lasius niger</name>
    <name type="common">Black garden ant</name>
    <dbReference type="NCBI Taxonomy" id="67767"/>
    <lineage>
        <taxon>Eukaryota</taxon>
        <taxon>Metazoa</taxon>
        <taxon>Ecdysozoa</taxon>
        <taxon>Arthropoda</taxon>
        <taxon>Hexapoda</taxon>
        <taxon>Insecta</taxon>
        <taxon>Pterygota</taxon>
        <taxon>Neoptera</taxon>
        <taxon>Endopterygota</taxon>
        <taxon>Hymenoptera</taxon>
        <taxon>Apocrita</taxon>
        <taxon>Aculeata</taxon>
        <taxon>Formicoidea</taxon>
        <taxon>Formicidae</taxon>
        <taxon>Formicinae</taxon>
        <taxon>Lasius</taxon>
        <taxon>Lasius</taxon>
    </lineage>
</organism>
<accession>A0A0J7K7J4</accession>
<dbReference type="STRING" id="67767.A0A0J7K7J4"/>
<evidence type="ECO:0000313" key="1">
    <source>
        <dbReference type="EMBL" id="KMQ86347.1"/>
    </source>
</evidence>
<dbReference type="AlphaFoldDB" id="A0A0J7K7J4"/>
<dbReference type="PaxDb" id="67767-A0A0J7K7J4"/>
<comment type="caution">
    <text evidence="1">The sequence shown here is derived from an EMBL/GenBank/DDBJ whole genome shotgun (WGS) entry which is preliminary data.</text>
</comment>